<dbReference type="PROSITE" id="PS51257">
    <property type="entry name" value="PROKAR_LIPOPROTEIN"/>
    <property type="match status" value="1"/>
</dbReference>
<accession>A0ABV5GU29</accession>
<sequence>MKKTTLLFTLLGLTLITSCSTDEINLSTNEKQSQKSEKCGFANTITPTTKILITDISRGFYETIEIQGNQIMKNSSGIVPPSNYTITYSNFSFLNYEFSSLNLSQIPTYPAPSKDHLFDGAQIETLEIIHNGSYYSSQSYDRGNPPVEIKDFVNFIKSL</sequence>
<reference evidence="2 3" key="1">
    <citation type="submission" date="2024-09" db="EMBL/GenBank/DDBJ databases">
        <authorList>
            <person name="Sun Q."/>
            <person name="Mori K."/>
        </authorList>
    </citation>
    <scope>NUCLEOTIDE SEQUENCE [LARGE SCALE GENOMIC DNA]</scope>
    <source>
        <strain evidence="2 3">CECT 7955</strain>
    </source>
</reference>
<dbReference type="RefSeq" id="WP_236457217.1">
    <property type="nucleotide sequence ID" value="NZ_CBCSGE010000012.1"/>
</dbReference>
<evidence type="ECO:0000313" key="3">
    <source>
        <dbReference type="Proteomes" id="UP001589607"/>
    </source>
</evidence>
<protein>
    <recommendedName>
        <fullName evidence="4">Lipoprotein</fullName>
    </recommendedName>
</protein>
<dbReference type="Proteomes" id="UP001589607">
    <property type="component" value="Unassembled WGS sequence"/>
</dbReference>
<evidence type="ECO:0000313" key="2">
    <source>
        <dbReference type="EMBL" id="MFB9098880.1"/>
    </source>
</evidence>
<feature type="signal peptide" evidence="1">
    <location>
        <begin position="1"/>
        <end position="21"/>
    </location>
</feature>
<proteinExistence type="predicted"/>
<evidence type="ECO:0000256" key="1">
    <source>
        <dbReference type="SAM" id="SignalP"/>
    </source>
</evidence>
<gene>
    <name evidence="2" type="ORF">ACFFVF_20425</name>
</gene>
<keyword evidence="3" id="KW-1185">Reference proteome</keyword>
<dbReference type="EMBL" id="JBHMEY010000096">
    <property type="protein sequence ID" value="MFB9098880.1"/>
    <property type="molecule type" value="Genomic_DNA"/>
</dbReference>
<feature type="chain" id="PRO_5045297572" description="Lipoprotein" evidence="1">
    <location>
        <begin position="22"/>
        <end position="159"/>
    </location>
</feature>
<organism evidence="2 3">
    <name type="scientific">Flavobacterium jumunjinense</name>
    <dbReference type="NCBI Taxonomy" id="998845"/>
    <lineage>
        <taxon>Bacteria</taxon>
        <taxon>Pseudomonadati</taxon>
        <taxon>Bacteroidota</taxon>
        <taxon>Flavobacteriia</taxon>
        <taxon>Flavobacteriales</taxon>
        <taxon>Flavobacteriaceae</taxon>
        <taxon>Flavobacterium</taxon>
    </lineage>
</organism>
<name>A0ABV5GU29_9FLAO</name>
<evidence type="ECO:0008006" key="4">
    <source>
        <dbReference type="Google" id="ProtNLM"/>
    </source>
</evidence>
<keyword evidence="1" id="KW-0732">Signal</keyword>
<comment type="caution">
    <text evidence="2">The sequence shown here is derived from an EMBL/GenBank/DDBJ whole genome shotgun (WGS) entry which is preliminary data.</text>
</comment>